<dbReference type="GO" id="GO:0008993">
    <property type="term" value="F:rhamnulokinase activity"/>
    <property type="evidence" value="ECO:0007669"/>
    <property type="project" value="InterPro"/>
</dbReference>
<dbReference type="Pfam" id="PF02782">
    <property type="entry name" value="FGGY_C"/>
    <property type="match status" value="1"/>
</dbReference>
<keyword evidence="2" id="KW-0808">Transferase</keyword>
<dbReference type="InterPro" id="IPR018484">
    <property type="entry name" value="FGGY_N"/>
</dbReference>
<keyword evidence="6" id="KW-0684">Rhamnose metabolism</keyword>
<dbReference type="InterPro" id="IPR000577">
    <property type="entry name" value="Carb_kinase_FGGY"/>
</dbReference>
<comment type="similarity">
    <text evidence="1">Belongs to the FGGY kinase family.</text>
</comment>
<dbReference type="SUPFAM" id="SSF53067">
    <property type="entry name" value="Actin-like ATPase domain"/>
    <property type="match status" value="2"/>
</dbReference>
<dbReference type="Pfam" id="PF00370">
    <property type="entry name" value="FGGY_N"/>
    <property type="match status" value="1"/>
</dbReference>
<dbReference type="EMBL" id="DVMW01000024">
    <property type="protein sequence ID" value="HIU35519.1"/>
    <property type="molecule type" value="Genomic_DNA"/>
</dbReference>
<evidence type="ECO:0000256" key="3">
    <source>
        <dbReference type="ARBA" id="ARBA00022741"/>
    </source>
</evidence>
<dbReference type="InterPro" id="IPR043129">
    <property type="entry name" value="ATPase_NBD"/>
</dbReference>
<evidence type="ECO:0000256" key="1">
    <source>
        <dbReference type="ARBA" id="ARBA00009156"/>
    </source>
</evidence>
<evidence type="ECO:0000313" key="10">
    <source>
        <dbReference type="Proteomes" id="UP000824071"/>
    </source>
</evidence>
<protein>
    <submittedName>
        <fullName evidence="9">Rhamnulokinase</fullName>
    </submittedName>
</protein>
<dbReference type="GO" id="GO:0019301">
    <property type="term" value="P:rhamnose catabolic process"/>
    <property type="evidence" value="ECO:0007669"/>
    <property type="project" value="InterPro"/>
</dbReference>
<dbReference type="InterPro" id="IPR050406">
    <property type="entry name" value="FGGY_Carb_Kinase"/>
</dbReference>
<sequence length="487" mass="53814">MSALGCLCLDFGASGGRAILGRFDGERLALDEVRRFPNDPVFVGDTLYWDVLRLFYEVQQSLLQAGRFDSVGVDTWGVDFGLLDRGGRLLENPVHYRDARTAGMLEQAFLRLPREPFYRETGNQFMEINTAFQLLALREQRPELLEAADTLLLMPDLINFFLTGEKQAETSIASTTQLLDARTHTWSDRVLDALELPRRLFPPIVPTATPVGPLRVSIRERLGVIGAQVVAVAGHDTQCAMACVPAQTEDFLFLSCGTWSLLGTELSEPCVSPEAYRCNLTNECGYGGKTSFLKNIIGLWLLQETRRRWQQEGEALSYADMEALARGAKPYVCFVDPDDPRFVPAGDIPGRVRAYCAETNQPVPESKGQLLRCLYDSLAMKYRYAARQVERCTHKRYDALHIVGGGARDALLCALTADACQKTVYAGPAEATACGNVLLQLLACGQLRDLADARALVRASVRPAVFTPQATAQVDAAYERFLEVTGL</sequence>
<dbReference type="PIRSF" id="PIRSF000538">
    <property type="entry name" value="GlpK"/>
    <property type="match status" value="1"/>
</dbReference>
<feature type="domain" description="Carbohydrate kinase FGGY C-terminal" evidence="8">
    <location>
        <begin position="253"/>
        <end position="443"/>
    </location>
</feature>
<dbReference type="InterPro" id="IPR018485">
    <property type="entry name" value="FGGY_C"/>
</dbReference>
<name>A0A9D1IGN4_9FIRM</name>
<keyword evidence="3" id="KW-0547">Nucleotide-binding</keyword>
<comment type="caution">
    <text evidence="9">The sequence shown here is derived from an EMBL/GenBank/DDBJ whole genome shotgun (WGS) entry which is preliminary data.</text>
</comment>
<reference evidence="9" key="1">
    <citation type="submission" date="2020-10" db="EMBL/GenBank/DDBJ databases">
        <authorList>
            <person name="Gilroy R."/>
        </authorList>
    </citation>
    <scope>NUCLEOTIDE SEQUENCE</scope>
    <source>
        <strain evidence="9">ChiGjej1B1-19959</strain>
    </source>
</reference>
<organism evidence="9 10">
    <name type="scientific">Candidatus Fimenecus excrementigallinarum</name>
    <dbReference type="NCBI Taxonomy" id="2840816"/>
    <lineage>
        <taxon>Bacteria</taxon>
        <taxon>Bacillati</taxon>
        <taxon>Bacillota</taxon>
        <taxon>Clostridia</taxon>
        <taxon>Candidatus Fimenecus</taxon>
    </lineage>
</organism>
<evidence type="ECO:0000256" key="5">
    <source>
        <dbReference type="ARBA" id="ARBA00022840"/>
    </source>
</evidence>
<dbReference type="InterPro" id="IPR013449">
    <property type="entry name" value="Rhamnulokinase"/>
</dbReference>
<evidence type="ECO:0000256" key="4">
    <source>
        <dbReference type="ARBA" id="ARBA00022777"/>
    </source>
</evidence>
<accession>A0A9D1IGN4</accession>
<dbReference type="GO" id="GO:0005524">
    <property type="term" value="F:ATP binding"/>
    <property type="evidence" value="ECO:0007669"/>
    <property type="project" value="UniProtKB-KW"/>
</dbReference>
<dbReference type="PANTHER" id="PTHR43095">
    <property type="entry name" value="SUGAR KINASE"/>
    <property type="match status" value="1"/>
</dbReference>
<proteinExistence type="inferred from homology"/>
<dbReference type="PANTHER" id="PTHR43095:SF5">
    <property type="entry name" value="XYLULOSE KINASE"/>
    <property type="match status" value="1"/>
</dbReference>
<evidence type="ECO:0000259" key="7">
    <source>
        <dbReference type="Pfam" id="PF00370"/>
    </source>
</evidence>
<keyword evidence="4" id="KW-0418">Kinase</keyword>
<evidence type="ECO:0000256" key="6">
    <source>
        <dbReference type="ARBA" id="ARBA00023308"/>
    </source>
</evidence>
<dbReference type="Proteomes" id="UP000824071">
    <property type="component" value="Unassembled WGS sequence"/>
</dbReference>
<dbReference type="Gene3D" id="3.30.420.40">
    <property type="match status" value="2"/>
</dbReference>
<gene>
    <name evidence="9" type="ORF">IAC53_02790</name>
</gene>
<reference evidence="9" key="2">
    <citation type="journal article" date="2021" name="PeerJ">
        <title>Extensive microbial diversity within the chicken gut microbiome revealed by metagenomics and culture.</title>
        <authorList>
            <person name="Gilroy R."/>
            <person name="Ravi A."/>
            <person name="Getino M."/>
            <person name="Pursley I."/>
            <person name="Horton D.L."/>
            <person name="Alikhan N.F."/>
            <person name="Baker D."/>
            <person name="Gharbi K."/>
            <person name="Hall N."/>
            <person name="Watson M."/>
            <person name="Adriaenssens E.M."/>
            <person name="Foster-Nyarko E."/>
            <person name="Jarju S."/>
            <person name="Secka A."/>
            <person name="Antonio M."/>
            <person name="Oren A."/>
            <person name="Chaudhuri R.R."/>
            <person name="La Ragione R."/>
            <person name="Hildebrand F."/>
            <person name="Pallen M.J."/>
        </authorList>
    </citation>
    <scope>NUCLEOTIDE SEQUENCE</scope>
    <source>
        <strain evidence="9">ChiGjej1B1-19959</strain>
    </source>
</reference>
<keyword evidence="5" id="KW-0067">ATP-binding</keyword>
<evidence type="ECO:0000313" key="9">
    <source>
        <dbReference type="EMBL" id="HIU35519.1"/>
    </source>
</evidence>
<dbReference type="AlphaFoldDB" id="A0A9D1IGN4"/>
<evidence type="ECO:0000259" key="8">
    <source>
        <dbReference type="Pfam" id="PF02782"/>
    </source>
</evidence>
<evidence type="ECO:0000256" key="2">
    <source>
        <dbReference type="ARBA" id="ARBA00022679"/>
    </source>
</evidence>
<feature type="domain" description="Carbohydrate kinase FGGY N-terminal" evidence="7">
    <location>
        <begin position="58"/>
        <end position="243"/>
    </location>
</feature>
<dbReference type="CDD" id="cd07771">
    <property type="entry name" value="ASKHA_NBD_FGGY_RhaB-like"/>
    <property type="match status" value="1"/>
</dbReference>